<dbReference type="OMA" id="RHHIQSF"/>
<dbReference type="EMBL" id="DS566042">
    <property type="status" value="NOT_ANNOTATED_CDS"/>
    <property type="molecule type" value="Genomic_DNA"/>
</dbReference>
<accession>H3G737</accession>
<evidence type="ECO:0000313" key="8">
    <source>
        <dbReference type="EnsemblProtists" id="Phyra49306"/>
    </source>
</evidence>
<protein>
    <recommendedName>
        <fullName evidence="7">Protein kinase domain-containing protein</fullName>
    </recommendedName>
</protein>
<dbReference type="GO" id="GO:0004674">
    <property type="term" value="F:protein serine/threonine kinase activity"/>
    <property type="evidence" value="ECO:0000318"/>
    <property type="project" value="GO_Central"/>
</dbReference>
<keyword evidence="5" id="KW-0067">ATP-binding</keyword>
<proteinExistence type="predicted"/>
<dbReference type="AlphaFoldDB" id="H3G737"/>
<evidence type="ECO:0000256" key="5">
    <source>
        <dbReference type="ARBA" id="ARBA00022840"/>
    </source>
</evidence>
<dbReference type="Proteomes" id="UP000005238">
    <property type="component" value="Unassembled WGS sequence"/>
</dbReference>
<sequence length="355" mass="40080">DDTVGSYAGKPGEYIANRYKIIREAGLGTFGRVLECLDKQRNIVVAIKVVRKVDKYTESAKIEAAILQDVNDKDKNNESLCVRMFKWFEYKGHVCMVFERLGCSLYDYLKNHDYKPFPLHCIRAYAWQLLTSLEFIHSIRLIHTDLKPENILLVEDEEERPACDSSSPSSTSSGRLSLRPPANNAVKLIDFGGATYEDESKSSIINTRQYRSPEVILGLGWSYPSDIWSAGCIIAELYLGELLFATHENLEHLALIERCIGPLPVKMAAQASKHSASSKFFHRGRLNWPDGSSGEESVDHVRRMRSLADLLSPEDAQSGLLELLQLMLVLDPENRVTAKEALNTPFFDGFSYRNI</sequence>
<dbReference type="InParanoid" id="H3G737"/>
<evidence type="ECO:0000313" key="9">
    <source>
        <dbReference type="Proteomes" id="UP000005238"/>
    </source>
</evidence>
<evidence type="ECO:0000256" key="4">
    <source>
        <dbReference type="ARBA" id="ARBA00022777"/>
    </source>
</evidence>
<dbReference type="SMART" id="SM00220">
    <property type="entry name" value="S_TKc"/>
    <property type="match status" value="1"/>
</dbReference>
<evidence type="ECO:0000256" key="3">
    <source>
        <dbReference type="ARBA" id="ARBA00022741"/>
    </source>
</evidence>
<dbReference type="HOGENOM" id="CLU_000288_5_16_1"/>
<dbReference type="PROSITE" id="PS50011">
    <property type="entry name" value="PROTEIN_KINASE_DOM"/>
    <property type="match status" value="1"/>
</dbReference>
<organism evidence="8 9">
    <name type="scientific">Phytophthora ramorum</name>
    <name type="common">Sudden oak death agent</name>
    <dbReference type="NCBI Taxonomy" id="164328"/>
    <lineage>
        <taxon>Eukaryota</taxon>
        <taxon>Sar</taxon>
        <taxon>Stramenopiles</taxon>
        <taxon>Oomycota</taxon>
        <taxon>Peronosporomycetes</taxon>
        <taxon>Peronosporales</taxon>
        <taxon>Peronosporaceae</taxon>
        <taxon>Phytophthora</taxon>
    </lineage>
</organism>
<dbReference type="STRING" id="164328.H3G737"/>
<evidence type="ECO:0000259" key="7">
    <source>
        <dbReference type="PROSITE" id="PS50011"/>
    </source>
</evidence>
<dbReference type="InterPro" id="IPR000719">
    <property type="entry name" value="Prot_kinase_dom"/>
</dbReference>
<keyword evidence="3" id="KW-0547">Nucleotide-binding</keyword>
<evidence type="ECO:0000256" key="2">
    <source>
        <dbReference type="ARBA" id="ARBA00022679"/>
    </source>
</evidence>
<feature type="region of interest" description="Disordered" evidence="6">
    <location>
        <begin position="158"/>
        <end position="179"/>
    </location>
</feature>
<feature type="compositionally biased region" description="Low complexity" evidence="6">
    <location>
        <begin position="165"/>
        <end position="179"/>
    </location>
</feature>
<dbReference type="Pfam" id="PF00069">
    <property type="entry name" value="Pkinase"/>
    <property type="match status" value="1"/>
</dbReference>
<reference evidence="8" key="2">
    <citation type="submission" date="2015-06" db="UniProtKB">
        <authorList>
            <consortium name="EnsemblProtists"/>
        </authorList>
    </citation>
    <scope>IDENTIFICATION</scope>
    <source>
        <strain evidence="8">Pr102</strain>
    </source>
</reference>
<dbReference type="InterPro" id="IPR008271">
    <property type="entry name" value="Ser/Thr_kinase_AS"/>
</dbReference>
<keyword evidence="4" id="KW-0418">Kinase</keyword>
<dbReference type="PANTHER" id="PTHR45646:SF11">
    <property type="entry name" value="SERINE_THREONINE-PROTEIN KINASE DOA"/>
    <property type="match status" value="1"/>
</dbReference>
<dbReference type="PANTHER" id="PTHR45646">
    <property type="entry name" value="SERINE/THREONINE-PROTEIN KINASE DOA-RELATED"/>
    <property type="match status" value="1"/>
</dbReference>
<dbReference type="EnsemblProtists" id="Phyra49306">
    <property type="protein sequence ID" value="Phyra49306"/>
    <property type="gene ID" value="Phyra49306"/>
</dbReference>
<dbReference type="VEuPathDB" id="FungiDB:KRP23_13508"/>
<dbReference type="GO" id="GO:0005524">
    <property type="term" value="F:ATP binding"/>
    <property type="evidence" value="ECO:0007669"/>
    <property type="project" value="UniProtKB-KW"/>
</dbReference>
<dbReference type="Gene3D" id="3.30.200.20">
    <property type="entry name" value="Phosphorylase Kinase, domain 1"/>
    <property type="match status" value="1"/>
</dbReference>
<evidence type="ECO:0000256" key="1">
    <source>
        <dbReference type="ARBA" id="ARBA00022527"/>
    </source>
</evidence>
<dbReference type="InterPro" id="IPR051175">
    <property type="entry name" value="CLK_kinases"/>
</dbReference>
<reference evidence="9" key="1">
    <citation type="journal article" date="2006" name="Science">
        <title>Phytophthora genome sequences uncover evolutionary origins and mechanisms of pathogenesis.</title>
        <authorList>
            <person name="Tyler B.M."/>
            <person name="Tripathy S."/>
            <person name="Zhang X."/>
            <person name="Dehal P."/>
            <person name="Jiang R.H."/>
            <person name="Aerts A."/>
            <person name="Arredondo F.D."/>
            <person name="Baxter L."/>
            <person name="Bensasson D."/>
            <person name="Beynon J.L."/>
            <person name="Chapman J."/>
            <person name="Damasceno C.M."/>
            <person name="Dorrance A.E."/>
            <person name="Dou D."/>
            <person name="Dickerman A.W."/>
            <person name="Dubchak I.L."/>
            <person name="Garbelotto M."/>
            <person name="Gijzen M."/>
            <person name="Gordon S.G."/>
            <person name="Govers F."/>
            <person name="Grunwald N.J."/>
            <person name="Huang W."/>
            <person name="Ivors K.L."/>
            <person name="Jones R.W."/>
            <person name="Kamoun S."/>
            <person name="Krampis K."/>
            <person name="Lamour K.H."/>
            <person name="Lee M.K."/>
            <person name="McDonald W.H."/>
            <person name="Medina M."/>
            <person name="Meijer H.J."/>
            <person name="Nordberg E.K."/>
            <person name="Maclean D.J."/>
            <person name="Ospina-Giraldo M.D."/>
            <person name="Morris P.F."/>
            <person name="Phuntumart V."/>
            <person name="Putnam N.H."/>
            <person name="Rash S."/>
            <person name="Rose J.K."/>
            <person name="Sakihama Y."/>
            <person name="Salamov A.A."/>
            <person name="Savidor A."/>
            <person name="Scheuring C.F."/>
            <person name="Smith B.M."/>
            <person name="Sobral B.W."/>
            <person name="Terry A."/>
            <person name="Torto-Alalibo T.A."/>
            <person name="Win J."/>
            <person name="Xu Z."/>
            <person name="Zhang H."/>
            <person name="Grigoriev I.V."/>
            <person name="Rokhsar D.S."/>
            <person name="Boore J.L."/>
        </authorList>
    </citation>
    <scope>NUCLEOTIDE SEQUENCE [LARGE SCALE GENOMIC DNA]</scope>
    <source>
        <strain evidence="9">Pr102</strain>
    </source>
</reference>
<dbReference type="GO" id="GO:0043484">
    <property type="term" value="P:regulation of RNA splicing"/>
    <property type="evidence" value="ECO:0000318"/>
    <property type="project" value="GO_Central"/>
</dbReference>
<dbReference type="SUPFAM" id="SSF56112">
    <property type="entry name" value="Protein kinase-like (PK-like)"/>
    <property type="match status" value="1"/>
</dbReference>
<dbReference type="eggNOG" id="KOG0671">
    <property type="taxonomic scope" value="Eukaryota"/>
</dbReference>
<keyword evidence="9" id="KW-1185">Reference proteome</keyword>
<evidence type="ECO:0000256" key="6">
    <source>
        <dbReference type="SAM" id="MobiDB-lite"/>
    </source>
</evidence>
<dbReference type="InterPro" id="IPR011009">
    <property type="entry name" value="Kinase-like_dom_sf"/>
</dbReference>
<dbReference type="Gene3D" id="1.10.510.10">
    <property type="entry name" value="Transferase(Phosphotransferase) domain 1"/>
    <property type="match status" value="1"/>
</dbReference>
<dbReference type="CDD" id="cd14134">
    <property type="entry name" value="PKc_CLK"/>
    <property type="match status" value="1"/>
</dbReference>
<name>H3G737_PHYRM</name>
<keyword evidence="1" id="KW-0723">Serine/threonine-protein kinase</keyword>
<dbReference type="PROSITE" id="PS00108">
    <property type="entry name" value="PROTEIN_KINASE_ST"/>
    <property type="match status" value="1"/>
</dbReference>
<feature type="domain" description="Protein kinase" evidence="7">
    <location>
        <begin position="19"/>
        <end position="347"/>
    </location>
</feature>
<dbReference type="VEuPathDB" id="FungiDB:KRP22_12493"/>
<keyword evidence="2" id="KW-0808">Transferase</keyword>
<dbReference type="GO" id="GO:0005634">
    <property type="term" value="C:nucleus"/>
    <property type="evidence" value="ECO:0000318"/>
    <property type="project" value="GO_Central"/>
</dbReference>